<accession>A0A0F8WXJ5</accession>
<dbReference type="EMBL" id="LAZR01062413">
    <property type="protein sequence ID" value="KKK61567.1"/>
    <property type="molecule type" value="Genomic_DNA"/>
</dbReference>
<name>A0A0F8WXJ5_9ZZZZ</name>
<organism evidence="1">
    <name type="scientific">marine sediment metagenome</name>
    <dbReference type="NCBI Taxonomy" id="412755"/>
    <lineage>
        <taxon>unclassified sequences</taxon>
        <taxon>metagenomes</taxon>
        <taxon>ecological metagenomes</taxon>
    </lineage>
</organism>
<sequence>MVGYVCPFCLSPTDGPYNPDEGCIRCDEFEDKAFEQATSQYWEEFFDTETTDMLDIEDLL</sequence>
<evidence type="ECO:0000313" key="1">
    <source>
        <dbReference type="EMBL" id="KKK61567.1"/>
    </source>
</evidence>
<gene>
    <name evidence="1" type="ORF">LCGC14_3013040</name>
</gene>
<reference evidence="1" key="1">
    <citation type="journal article" date="2015" name="Nature">
        <title>Complex archaea that bridge the gap between prokaryotes and eukaryotes.</title>
        <authorList>
            <person name="Spang A."/>
            <person name="Saw J.H."/>
            <person name="Jorgensen S.L."/>
            <person name="Zaremba-Niedzwiedzka K."/>
            <person name="Martijn J."/>
            <person name="Lind A.E."/>
            <person name="van Eijk R."/>
            <person name="Schleper C."/>
            <person name="Guy L."/>
            <person name="Ettema T.J."/>
        </authorList>
    </citation>
    <scope>NUCLEOTIDE SEQUENCE</scope>
</reference>
<proteinExistence type="predicted"/>
<dbReference type="AlphaFoldDB" id="A0A0F8WXJ5"/>
<comment type="caution">
    <text evidence="1">The sequence shown here is derived from an EMBL/GenBank/DDBJ whole genome shotgun (WGS) entry which is preliminary data.</text>
</comment>
<protein>
    <submittedName>
        <fullName evidence="1">Uncharacterized protein</fullName>
    </submittedName>
</protein>